<dbReference type="AlphaFoldDB" id="T1GCQ9"/>
<dbReference type="CDD" id="cd22572">
    <property type="entry name" value="GCP5_NTD"/>
    <property type="match status" value="1"/>
</dbReference>
<organism evidence="1 2">
    <name type="scientific">Megaselia scalaris</name>
    <name type="common">Humpbacked fly</name>
    <name type="synonym">Phora scalaris</name>
    <dbReference type="NCBI Taxonomy" id="36166"/>
    <lineage>
        <taxon>Eukaryota</taxon>
        <taxon>Metazoa</taxon>
        <taxon>Ecdysozoa</taxon>
        <taxon>Arthropoda</taxon>
        <taxon>Hexapoda</taxon>
        <taxon>Insecta</taxon>
        <taxon>Pterygota</taxon>
        <taxon>Neoptera</taxon>
        <taxon>Endopterygota</taxon>
        <taxon>Diptera</taxon>
        <taxon>Brachycera</taxon>
        <taxon>Muscomorpha</taxon>
        <taxon>Platypezoidea</taxon>
        <taxon>Phoridae</taxon>
        <taxon>Megaseliini</taxon>
        <taxon>Megaselia</taxon>
    </lineage>
</organism>
<evidence type="ECO:0000313" key="2">
    <source>
        <dbReference type="Proteomes" id="UP000015102"/>
    </source>
</evidence>
<reference evidence="2" key="1">
    <citation type="submission" date="2013-02" db="EMBL/GenBank/DDBJ databases">
        <authorList>
            <person name="Hughes D."/>
        </authorList>
    </citation>
    <scope>NUCLEOTIDE SEQUENCE</scope>
    <source>
        <strain>Durham</strain>
        <strain evidence="2">NC isolate 2 -- Noor lab</strain>
    </source>
</reference>
<dbReference type="STRING" id="36166.T1GCQ9"/>
<dbReference type="InterPro" id="IPR059169">
    <property type="entry name" value="GCP5_N_ext"/>
</dbReference>
<dbReference type="EMBL" id="CAQQ02196217">
    <property type="status" value="NOT_ANNOTATED_CDS"/>
    <property type="molecule type" value="Genomic_DNA"/>
</dbReference>
<dbReference type="Proteomes" id="UP000015102">
    <property type="component" value="Unassembled WGS sequence"/>
</dbReference>
<evidence type="ECO:0000313" key="1">
    <source>
        <dbReference type="EnsemblMetazoa" id="MESCA001079-PA"/>
    </source>
</evidence>
<sequence length="88" mass="10100">MTSNAYAVRQEIIQETIPELVKSLTGFQESDENFKECVHFAFAKVRSSRWLSVNSHSVKRQIAGIQERLEVESLKPYGDHFGKLCQDL</sequence>
<accession>T1GCQ9</accession>
<keyword evidence="2" id="KW-1185">Reference proteome</keyword>
<name>T1GCQ9_MEGSC</name>
<proteinExistence type="predicted"/>
<dbReference type="EnsemblMetazoa" id="MESCA001079-RA">
    <property type="protein sequence ID" value="MESCA001079-PA"/>
    <property type="gene ID" value="MESCA001079"/>
</dbReference>
<dbReference type="HOGENOM" id="CLU_2475308_0_0_1"/>
<protein>
    <submittedName>
        <fullName evidence="1">Uncharacterized protein</fullName>
    </submittedName>
</protein>
<reference evidence="1" key="2">
    <citation type="submission" date="2015-06" db="UniProtKB">
        <authorList>
            <consortium name="EnsemblMetazoa"/>
        </authorList>
    </citation>
    <scope>IDENTIFICATION</scope>
</reference>